<dbReference type="PANTHER" id="PTHR47447">
    <property type="entry name" value="OS03G0856100 PROTEIN"/>
    <property type="match status" value="1"/>
</dbReference>
<dbReference type="PROSITE" id="PS51375">
    <property type="entry name" value="PPR"/>
    <property type="match status" value="3"/>
</dbReference>
<dbReference type="Proteomes" id="UP000008141">
    <property type="component" value="Unassembled WGS sequence"/>
</dbReference>
<dbReference type="RefSeq" id="XP_005851969.1">
    <property type="nucleotide sequence ID" value="XM_005851907.1"/>
</dbReference>
<dbReference type="NCBIfam" id="TIGR00756">
    <property type="entry name" value="PPR"/>
    <property type="match status" value="2"/>
</dbReference>
<evidence type="ECO:0008006" key="7">
    <source>
        <dbReference type="Google" id="ProtNLM"/>
    </source>
</evidence>
<evidence type="ECO:0000256" key="4">
    <source>
        <dbReference type="SAM" id="MobiDB-lite"/>
    </source>
</evidence>
<dbReference type="PANTHER" id="PTHR47447:SF17">
    <property type="entry name" value="OS12G0638900 PROTEIN"/>
    <property type="match status" value="1"/>
</dbReference>
<dbReference type="GeneID" id="17359387"/>
<proteinExistence type="inferred from homology"/>
<comment type="similarity">
    <text evidence="1">Belongs to the PPR family. P subfamily.</text>
</comment>
<dbReference type="InterPro" id="IPR002885">
    <property type="entry name" value="PPR_rpt"/>
</dbReference>
<dbReference type="AlphaFoldDB" id="E1Z3L2"/>
<feature type="compositionally biased region" description="Low complexity" evidence="4">
    <location>
        <begin position="333"/>
        <end position="347"/>
    </location>
</feature>
<dbReference type="InParanoid" id="E1Z3L2"/>
<dbReference type="SUPFAM" id="SSF48452">
    <property type="entry name" value="TPR-like"/>
    <property type="match status" value="1"/>
</dbReference>
<evidence type="ECO:0000256" key="2">
    <source>
        <dbReference type="ARBA" id="ARBA00022737"/>
    </source>
</evidence>
<evidence type="ECO:0000256" key="1">
    <source>
        <dbReference type="ARBA" id="ARBA00007626"/>
    </source>
</evidence>
<dbReference type="EMBL" id="GL433835">
    <property type="protein sequence ID" value="EFN59867.1"/>
    <property type="molecule type" value="Genomic_DNA"/>
</dbReference>
<feature type="repeat" description="PPR" evidence="3">
    <location>
        <begin position="115"/>
        <end position="149"/>
    </location>
</feature>
<keyword evidence="6" id="KW-1185">Reference proteome</keyword>
<dbReference type="InterPro" id="IPR011990">
    <property type="entry name" value="TPR-like_helical_dom_sf"/>
</dbReference>
<feature type="compositionally biased region" description="Polar residues" evidence="4">
    <location>
        <begin position="353"/>
        <end position="369"/>
    </location>
</feature>
<keyword evidence="2" id="KW-0677">Repeat</keyword>
<dbReference type="Pfam" id="PF01535">
    <property type="entry name" value="PPR"/>
    <property type="match status" value="2"/>
</dbReference>
<dbReference type="OMA" id="DACINAR"/>
<evidence type="ECO:0000313" key="6">
    <source>
        <dbReference type="Proteomes" id="UP000008141"/>
    </source>
</evidence>
<dbReference type="KEGG" id="cvr:CHLNCDRAFT_133694"/>
<gene>
    <name evidence="5" type="ORF">CHLNCDRAFT_133694</name>
</gene>
<protein>
    <recommendedName>
        <fullName evidence="7">Pentacotripeptide-repeat region of PRORP domain-containing protein</fullName>
    </recommendedName>
</protein>
<dbReference type="eggNOG" id="KOG4197">
    <property type="taxonomic scope" value="Eukaryota"/>
</dbReference>
<organism evidence="6">
    <name type="scientific">Chlorella variabilis</name>
    <name type="common">Green alga</name>
    <dbReference type="NCBI Taxonomy" id="554065"/>
    <lineage>
        <taxon>Eukaryota</taxon>
        <taxon>Viridiplantae</taxon>
        <taxon>Chlorophyta</taxon>
        <taxon>core chlorophytes</taxon>
        <taxon>Trebouxiophyceae</taxon>
        <taxon>Chlorellales</taxon>
        <taxon>Chlorellaceae</taxon>
        <taxon>Chlorella clade</taxon>
        <taxon>Chlorella</taxon>
    </lineage>
</organism>
<feature type="compositionally biased region" description="Low complexity" evidence="4">
    <location>
        <begin position="302"/>
        <end position="321"/>
    </location>
</feature>
<feature type="region of interest" description="Disordered" evidence="4">
    <location>
        <begin position="287"/>
        <end position="369"/>
    </location>
</feature>
<name>E1Z3L2_CHLVA</name>
<dbReference type="OrthoDB" id="424777at2759"/>
<sequence length="369" mass="38085">MDVLKARIMEAAPGEVQGVISSVQFVPRAAAFTSLIQMPNTFSYSALISALARAGRWQEAERYFQELAAKAQRHPDMQPNTVTYAALISAYEKGGQLDRALAAFERQLAADVAPDLITYSSLITACERAGSLGQASCLLDQLHGSGLVGNHQLYHGLLSACQVAGRWELAVEVFLGMQCATMRPTAHTVGLLLGTLCEAGQAGHALCLLCEALRGRYELGPSAYHAVLQLLAGLGDWRAALGVYRAMQLVKAGPDASSAGLIVAACMHGGNQALAAQLAGEFVAQGLLQPAPPPGGPTNGSAAEAPADGPAAPAAHASHPQQQHHHQAQYRRSGSSGSSASTAAASVGGLGSTYSIASPRSSATASPKA</sequence>
<reference evidence="5 6" key="1">
    <citation type="journal article" date="2010" name="Plant Cell">
        <title>The Chlorella variabilis NC64A genome reveals adaptation to photosymbiosis, coevolution with viruses, and cryptic sex.</title>
        <authorList>
            <person name="Blanc G."/>
            <person name="Duncan G."/>
            <person name="Agarkova I."/>
            <person name="Borodovsky M."/>
            <person name="Gurnon J."/>
            <person name="Kuo A."/>
            <person name="Lindquist E."/>
            <person name="Lucas S."/>
            <person name="Pangilinan J."/>
            <person name="Polle J."/>
            <person name="Salamov A."/>
            <person name="Terry A."/>
            <person name="Yamada T."/>
            <person name="Dunigan D.D."/>
            <person name="Grigoriev I.V."/>
            <person name="Claverie J.M."/>
            <person name="Van Etten J.L."/>
        </authorList>
    </citation>
    <scope>NUCLEOTIDE SEQUENCE [LARGE SCALE GENOMIC DNA]</scope>
    <source>
        <strain evidence="5 6">NC64A</strain>
    </source>
</reference>
<dbReference type="Pfam" id="PF13041">
    <property type="entry name" value="PPR_2"/>
    <property type="match status" value="1"/>
</dbReference>
<dbReference type="Gene3D" id="1.25.40.10">
    <property type="entry name" value="Tetratricopeptide repeat domain"/>
    <property type="match status" value="2"/>
</dbReference>
<evidence type="ECO:0000256" key="3">
    <source>
        <dbReference type="PROSITE-ProRule" id="PRU00708"/>
    </source>
</evidence>
<accession>E1Z3L2</accession>
<feature type="repeat" description="PPR" evidence="3">
    <location>
        <begin position="40"/>
        <end position="70"/>
    </location>
</feature>
<evidence type="ECO:0000313" key="5">
    <source>
        <dbReference type="EMBL" id="EFN59867.1"/>
    </source>
</evidence>
<feature type="repeat" description="PPR" evidence="3">
    <location>
        <begin position="80"/>
        <end position="114"/>
    </location>
</feature>